<organism evidence="1 2">
    <name type="scientific">Marinobacter antarcticus</name>
    <dbReference type="NCBI Taxonomy" id="564117"/>
    <lineage>
        <taxon>Bacteria</taxon>
        <taxon>Pseudomonadati</taxon>
        <taxon>Pseudomonadota</taxon>
        <taxon>Gammaproteobacteria</taxon>
        <taxon>Pseudomonadales</taxon>
        <taxon>Marinobacteraceae</taxon>
        <taxon>Marinobacter</taxon>
    </lineage>
</organism>
<keyword evidence="2" id="KW-1185">Reference proteome</keyword>
<evidence type="ECO:0000313" key="1">
    <source>
        <dbReference type="EMBL" id="SHK32575.1"/>
    </source>
</evidence>
<dbReference type="RefSeq" id="WP_072796574.1">
    <property type="nucleotide sequence ID" value="NZ_FRAQ01000001.1"/>
</dbReference>
<accession>A0A1M6RJC7</accession>
<reference evidence="2" key="1">
    <citation type="submission" date="2016-11" db="EMBL/GenBank/DDBJ databases">
        <authorList>
            <person name="Varghese N."/>
            <person name="Submissions S."/>
        </authorList>
    </citation>
    <scope>NUCLEOTIDE SEQUENCE [LARGE SCALE GENOMIC DNA]</scope>
    <source>
        <strain evidence="2">CGMCC 1.10835</strain>
    </source>
</reference>
<dbReference type="Proteomes" id="UP000184497">
    <property type="component" value="Unassembled WGS sequence"/>
</dbReference>
<name>A0A1M6RJC7_9GAMM</name>
<protein>
    <submittedName>
        <fullName evidence="1">Rho-binding antiterminator</fullName>
    </submittedName>
</protein>
<dbReference type="OrthoDB" id="5344363at2"/>
<gene>
    <name evidence="1" type="ORF">SAMN05216369_1546</name>
</gene>
<dbReference type="STRING" id="564117.SAMN05216369_1546"/>
<dbReference type="AlphaFoldDB" id="A0A1M6RJC7"/>
<proteinExistence type="predicted"/>
<sequence length="85" mass="9206">MTTSNTSPSAAPGEVLNRLRECVSSAQLVEVVYRDSAGQVCMVHDVVRDIFSRAGQDFIFLGRGTMLPFDRVLMLDGQQISGTVG</sequence>
<dbReference type="EMBL" id="FRAQ01000001">
    <property type="protein sequence ID" value="SHK32575.1"/>
    <property type="molecule type" value="Genomic_DNA"/>
</dbReference>
<evidence type="ECO:0000313" key="2">
    <source>
        <dbReference type="Proteomes" id="UP000184497"/>
    </source>
</evidence>